<evidence type="ECO:0000313" key="2">
    <source>
        <dbReference type="Proteomes" id="UP001150581"/>
    </source>
</evidence>
<keyword evidence="2" id="KW-1185">Reference proteome</keyword>
<proteinExistence type="predicted"/>
<gene>
    <name evidence="1" type="ORF">LPJ66_007363</name>
</gene>
<reference evidence="1" key="1">
    <citation type="submission" date="2022-07" db="EMBL/GenBank/DDBJ databases">
        <title>Phylogenomic reconstructions and comparative analyses of Kickxellomycotina fungi.</title>
        <authorList>
            <person name="Reynolds N.K."/>
            <person name="Stajich J.E."/>
            <person name="Barry K."/>
            <person name="Grigoriev I.V."/>
            <person name="Crous P."/>
            <person name="Smith M.E."/>
        </authorList>
    </citation>
    <scope>NUCLEOTIDE SEQUENCE</scope>
    <source>
        <strain evidence="1">Benny 63K</strain>
    </source>
</reference>
<protein>
    <submittedName>
        <fullName evidence="1">Uncharacterized protein</fullName>
    </submittedName>
</protein>
<organism evidence="1 2">
    <name type="scientific">Kickxella alabastrina</name>
    <dbReference type="NCBI Taxonomy" id="61397"/>
    <lineage>
        <taxon>Eukaryota</taxon>
        <taxon>Fungi</taxon>
        <taxon>Fungi incertae sedis</taxon>
        <taxon>Zoopagomycota</taxon>
        <taxon>Kickxellomycotina</taxon>
        <taxon>Kickxellomycetes</taxon>
        <taxon>Kickxellales</taxon>
        <taxon>Kickxellaceae</taxon>
        <taxon>Kickxella</taxon>
    </lineage>
</organism>
<accession>A0ACC1ID17</accession>
<name>A0ACC1ID17_9FUNG</name>
<sequence length="167" mass="18964">MRHNFIGMVVSTAMNKTVKVRVPKRVMNNYVQKELLVHKNYMAHDEFEHCKLGDIVRIEHCRKLSRHKSFAVAEVVKPARTWTDPETGETASRFAVRSFSVSSAAKKDFLQDLYLKEIRGYKPDVKAAKAEVTTKEFAAPKAPEVPKNDVNLDADIKAYEQSGVLTQ</sequence>
<dbReference type="EMBL" id="JANBPG010001306">
    <property type="protein sequence ID" value="KAJ1890625.1"/>
    <property type="molecule type" value="Genomic_DNA"/>
</dbReference>
<evidence type="ECO:0000313" key="1">
    <source>
        <dbReference type="EMBL" id="KAJ1890625.1"/>
    </source>
</evidence>
<comment type="caution">
    <text evidence="1">The sequence shown here is derived from an EMBL/GenBank/DDBJ whole genome shotgun (WGS) entry which is preliminary data.</text>
</comment>
<dbReference type="Proteomes" id="UP001150581">
    <property type="component" value="Unassembled WGS sequence"/>
</dbReference>